<keyword evidence="2" id="KW-0472">Membrane</keyword>
<evidence type="ECO:0000256" key="2">
    <source>
        <dbReference type="SAM" id="Phobius"/>
    </source>
</evidence>
<feature type="region of interest" description="Disordered" evidence="1">
    <location>
        <begin position="122"/>
        <end position="154"/>
    </location>
</feature>
<proteinExistence type="predicted"/>
<evidence type="ECO:0008006" key="5">
    <source>
        <dbReference type="Google" id="ProtNLM"/>
    </source>
</evidence>
<sequence>MRHSVKKTIEQDEGSLLLSTFHLLFFISFLIISLTSIINNQLMQLQLVSRAYEAKAMIEVSQTLLRGKNEWENVETGTIYFSQGEVTIEKKTAGEYELEAKLNNNYTSSQTIFIDKTISKEERKKKRDNTTTSKTPVKDTSSEEKQGEGSIVTN</sequence>
<dbReference type="Proteomes" id="UP000321662">
    <property type="component" value="Unassembled WGS sequence"/>
</dbReference>
<evidence type="ECO:0000256" key="1">
    <source>
        <dbReference type="SAM" id="MobiDB-lite"/>
    </source>
</evidence>
<dbReference type="AlphaFoldDB" id="A0A511AT27"/>
<feature type="compositionally biased region" description="Basic and acidic residues" evidence="1">
    <location>
        <begin position="136"/>
        <end position="147"/>
    </location>
</feature>
<name>A0A511AT27_9LACT</name>
<keyword evidence="2" id="KW-0812">Transmembrane</keyword>
<dbReference type="EMBL" id="BJUY01000009">
    <property type="protein sequence ID" value="GEK91354.1"/>
    <property type="molecule type" value="Genomic_DNA"/>
</dbReference>
<gene>
    <name evidence="3" type="ORF">AKA01nite_09760</name>
</gene>
<keyword evidence="4" id="KW-1185">Reference proteome</keyword>
<accession>A0A511AT27</accession>
<evidence type="ECO:0000313" key="4">
    <source>
        <dbReference type="Proteomes" id="UP000321662"/>
    </source>
</evidence>
<organism evidence="3 4">
    <name type="scientific">Alkalibacterium kapii</name>
    <dbReference type="NCBI Taxonomy" id="426704"/>
    <lineage>
        <taxon>Bacteria</taxon>
        <taxon>Bacillati</taxon>
        <taxon>Bacillota</taxon>
        <taxon>Bacilli</taxon>
        <taxon>Lactobacillales</taxon>
        <taxon>Carnobacteriaceae</taxon>
        <taxon>Alkalibacterium</taxon>
    </lineage>
</organism>
<protein>
    <recommendedName>
        <fullName evidence="5">Competence protein ComGF</fullName>
    </recommendedName>
</protein>
<feature type="transmembrane region" description="Helical" evidence="2">
    <location>
        <begin position="20"/>
        <end position="38"/>
    </location>
</feature>
<dbReference type="RefSeq" id="WP_146924185.1">
    <property type="nucleotide sequence ID" value="NZ_BJUY01000009.1"/>
</dbReference>
<evidence type="ECO:0000313" key="3">
    <source>
        <dbReference type="EMBL" id="GEK91354.1"/>
    </source>
</evidence>
<dbReference type="OrthoDB" id="2168680at2"/>
<comment type="caution">
    <text evidence="3">The sequence shown here is derived from an EMBL/GenBank/DDBJ whole genome shotgun (WGS) entry which is preliminary data.</text>
</comment>
<keyword evidence="2" id="KW-1133">Transmembrane helix</keyword>
<reference evidence="3 4" key="1">
    <citation type="submission" date="2019-07" db="EMBL/GenBank/DDBJ databases">
        <title>Whole genome shotgun sequence of Alkalibacterium kapii NBRC 103247.</title>
        <authorList>
            <person name="Hosoyama A."/>
            <person name="Uohara A."/>
            <person name="Ohji S."/>
            <person name="Ichikawa N."/>
        </authorList>
    </citation>
    <scope>NUCLEOTIDE SEQUENCE [LARGE SCALE GENOMIC DNA]</scope>
    <source>
        <strain evidence="3 4">NBRC 103247</strain>
    </source>
</reference>